<keyword evidence="3" id="KW-1185">Reference proteome</keyword>
<reference evidence="2 3" key="1">
    <citation type="submission" date="2019-08" db="EMBL/GenBank/DDBJ databases">
        <authorList>
            <person name="Wang G."/>
            <person name="Xu Z."/>
        </authorList>
    </citation>
    <scope>NUCLEOTIDE SEQUENCE [LARGE SCALE GENOMIC DNA]</scope>
    <source>
        <strain evidence="2 3">ZX</strain>
    </source>
</reference>
<feature type="region of interest" description="Disordered" evidence="1">
    <location>
        <begin position="1"/>
        <end position="40"/>
    </location>
</feature>
<evidence type="ECO:0000256" key="1">
    <source>
        <dbReference type="SAM" id="MobiDB-lite"/>
    </source>
</evidence>
<dbReference type="Pfam" id="PF05119">
    <property type="entry name" value="Terminase_4"/>
    <property type="match status" value="1"/>
</dbReference>
<dbReference type="AlphaFoldDB" id="A0A5D9C4S3"/>
<dbReference type="EMBL" id="VTOU01000003">
    <property type="protein sequence ID" value="TZG26496.1"/>
    <property type="molecule type" value="Genomic_DNA"/>
</dbReference>
<evidence type="ECO:0000313" key="3">
    <source>
        <dbReference type="Proteomes" id="UP000322077"/>
    </source>
</evidence>
<comment type="caution">
    <text evidence="2">The sequence shown here is derived from an EMBL/GenBank/DDBJ whole genome shotgun (WGS) entry which is preliminary data.</text>
</comment>
<protein>
    <submittedName>
        <fullName evidence="2">Phage terminase small subunit P27 family</fullName>
    </submittedName>
</protein>
<dbReference type="NCBIfam" id="TIGR01558">
    <property type="entry name" value="sm_term_P27"/>
    <property type="match status" value="1"/>
</dbReference>
<feature type="region of interest" description="Disordered" evidence="1">
    <location>
        <begin position="162"/>
        <end position="202"/>
    </location>
</feature>
<proteinExistence type="predicted"/>
<dbReference type="InterPro" id="IPR006448">
    <property type="entry name" value="Phage_term_ssu_P27"/>
</dbReference>
<accession>A0A5D9C4S3</accession>
<organism evidence="2 3">
    <name type="scientific">Sphingomonas montanisoli</name>
    <dbReference type="NCBI Taxonomy" id="2606412"/>
    <lineage>
        <taxon>Bacteria</taxon>
        <taxon>Pseudomonadati</taxon>
        <taxon>Pseudomonadota</taxon>
        <taxon>Alphaproteobacteria</taxon>
        <taxon>Sphingomonadales</taxon>
        <taxon>Sphingomonadaceae</taxon>
        <taxon>Sphingomonas</taxon>
    </lineage>
</organism>
<name>A0A5D9C4S3_9SPHN</name>
<feature type="compositionally biased region" description="Basic and acidic residues" evidence="1">
    <location>
        <begin position="7"/>
        <end position="16"/>
    </location>
</feature>
<dbReference type="RefSeq" id="WP_149523298.1">
    <property type="nucleotide sequence ID" value="NZ_VTOU01000003.1"/>
</dbReference>
<gene>
    <name evidence="2" type="ORF">FYJ91_16370</name>
</gene>
<dbReference type="Proteomes" id="UP000322077">
    <property type="component" value="Unassembled WGS sequence"/>
</dbReference>
<sequence length="202" mass="22463">MTRGRRPQPEAVREAKGNTSRRPRLAPVATVEPTSSGSRLPGWLDTQKRIRKVAAERASKLTGEIWAFLQPELSRMNLVKATDEVTLGRFCRYMAEWIEYTHVLDQEGTFYITSSPHVGELRRPHPAFKQRKDIEQHLKDLGDVLGLSPAARQRLMLQLANSNGLQPNHPGAPANSEGGDQLQMPSVQKSPVGLLGGTRLLN</sequence>
<evidence type="ECO:0000313" key="2">
    <source>
        <dbReference type="EMBL" id="TZG26496.1"/>
    </source>
</evidence>